<comment type="caution">
    <text evidence="3">The sequence shown here is derived from an EMBL/GenBank/DDBJ whole genome shotgun (WGS) entry which is preliminary data.</text>
</comment>
<evidence type="ECO:0000313" key="3">
    <source>
        <dbReference type="EMBL" id="GGC02549.1"/>
    </source>
</evidence>
<dbReference type="EMBL" id="BMIJ01000006">
    <property type="protein sequence ID" value="GGC02549.1"/>
    <property type="molecule type" value="Genomic_DNA"/>
</dbReference>
<dbReference type="InterPro" id="IPR036868">
    <property type="entry name" value="TusA-like_sf"/>
</dbReference>
<gene>
    <name evidence="3" type="ORF">GCM10011352_30940</name>
</gene>
<organism evidence="3 4">
    <name type="scientific">Marinobacterium zhoushanense</name>
    <dbReference type="NCBI Taxonomy" id="1679163"/>
    <lineage>
        <taxon>Bacteria</taxon>
        <taxon>Pseudomonadati</taxon>
        <taxon>Pseudomonadota</taxon>
        <taxon>Gammaproteobacteria</taxon>
        <taxon>Oceanospirillales</taxon>
        <taxon>Oceanospirillaceae</taxon>
        <taxon>Marinobacterium</taxon>
    </lineage>
</organism>
<evidence type="ECO:0000313" key="4">
    <source>
        <dbReference type="Proteomes" id="UP000629025"/>
    </source>
</evidence>
<dbReference type="Pfam" id="PF01206">
    <property type="entry name" value="TusA"/>
    <property type="match status" value="1"/>
</dbReference>
<sequence>MVQPIPADSDVTQVLDASGLNCPLPLLKAKQALNKMAPGEVLKVIATDAGSVRDFRVYVEHSDHEMLNSFTEGEQYIYIIKRGPSAQVGGNKPNA</sequence>
<dbReference type="Proteomes" id="UP000629025">
    <property type="component" value="Unassembled WGS sequence"/>
</dbReference>
<protein>
    <submittedName>
        <fullName evidence="3">Transcriptional regulator</fullName>
    </submittedName>
</protein>
<name>A0ABQ1KR01_9GAMM</name>
<accession>A0ABQ1KR01</accession>
<dbReference type="PANTHER" id="PTHR33279:SF2">
    <property type="entry name" value="SULFUR CARRIER PROTEIN TUSA"/>
    <property type="match status" value="1"/>
</dbReference>
<feature type="domain" description="UPF0033" evidence="2">
    <location>
        <begin position="15"/>
        <end position="39"/>
    </location>
</feature>
<dbReference type="Gene3D" id="3.30.110.40">
    <property type="entry name" value="TusA-like domain"/>
    <property type="match status" value="1"/>
</dbReference>
<keyword evidence="4" id="KW-1185">Reference proteome</keyword>
<reference evidence="4" key="1">
    <citation type="journal article" date="2019" name="Int. J. Syst. Evol. Microbiol.">
        <title>The Global Catalogue of Microorganisms (GCM) 10K type strain sequencing project: providing services to taxonomists for standard genome sequencing and annotation.</title>
        <authorList>
            <consortium name="The Broad Institute Genomics Platform"/>
            <consortium name="The Broad Institute Genome Sequencing Center for Infectious Disease"/>
            <person name="Wu L."/>
            <person name="Ma J."/>
        </authorList>
    </citation>
    <scope>NUCLEOTIDE SEQUENCE [LARGE SCALE GENOMIC DNA]</scope>
    <source>
        <strain evidence="4">CGMCC 1.15341</strain>
    </source>
</reference>
<dbReference type="PANTHER" id="PTHR33279">
    <property type="entry name" value="SULFUR CARRIER PROTEIN YEDF-RELATED"/>
    <property type="match status" value="1"/>
</dbReference>
<evidence type="ECO:0000259" key="2">
    <source>
        <dbReference type="PROSITE" id="PS01148"/>
    </source>
</evidence>
<evidence type="ECO:0000256" key="1">
    <source>
        <dbReference type="ARBA" id="ARBA00008984"/>
    </source>
</evidence>
<proteinExistence type="inferred from homology"/>
<dbReference type="InterPro" id="IPR001455">
    <property type="entry name" value="TusA-like"/>
</dbReference>
<dbReference type="SUPFAM" id="SSF64307">
    <property type="entry name" value="SirA-like"/>
    <property type="match status" value="1"/>
</dbReference>
<comment type="similarity">
    <text evidence="1">Belongs to the sulfur carrier protein TusA family.</text>
</comment>
<dbReference type="CDD" id="cd00291">
    <property type="entry name" value="SirA_YedF_YeeD"/>
    <property type="match status" value="1"/>
</dbReference>
<dbReference type="PROSITE" id="PS01148">
    <property type="entry name" value="UPF0033"/>
    <property type="match status" value="1"/>
</dbReference>